<dbReference type="SUPFAM" id="SSF47413">
    <property type="entry name" value="lambda repressor-like DNA-binding domains"/>
    <property type="match status" value="1"/>
</dbReference>
<keyword evidence="2" id="KW-1185">Reference proteome</keyword>
<dbReference type="Gene3D" id="1.10.260.40">
    <property type="entry name" value="lambda repressor-like DNA-binding domains"/>
    <property type="match status" value="1"/>
</dbReference>
<accession>A0A841IVJ7</accession>
<sequence>MPSMNNPHDSASPAQRISAQVRLGIETRRQRMAKGLSQRRFVQMLGLRAHSNLVDYELGRRLPPADIVMACEKELSLNSGRLRLLHSMAMSERAQEWSRKAEEEAKKKA</sequence>
<comment type="caution">
    <text evidence="1">The sequence shown here is derived from an EMBL/GenBank/DDBJ whole genome shotgun (WGS) entry which is preliminary data.</text>
</comment>
<dbReference type="RefSeq" id="WP_184293707.1">
    <property type="nucleotide sequence ID" value="NZ_JACHJO010000021.1"/>
</dbReference>
<dbReference type="EMBL" id="JACHJO010000021">
    <property type="protein sequence ID" value="MBB6122280.1"/>
    <property type="molecule type" value="Genomic_DNA"/>
</dbReference>
<reference evidence="1 2" key="1">
    <citation type="submission" date="2020-08" db="EMBL/GenBank/DDBJ databases">
        <title>Genomic Encyclopedia of Type Strains, Phase III (KMG-III): the genomes of soil and plant-associated and newly described type strains.</title>
        <authorList>
            <person name="Whitman W."/>
        </authorList>
    </citation>
    <scope>NUCLEOTIDE SEQUENCE [LARGE SCALE GENOMIC DNA]</scope>
    <source>
        <strain evidence="1 2">CECT 8712</strain>
    </source>
</reference>
<evidence type="ECO:0000313" key="2">
    <source>
        <dbReference type="Proteomes" id="UP000536604"/>
    </source>
</evidence>
<protein>
    <submittedName>
        <fullName evidence="1">Transcriptional regulator with XRE-family HTH domain</fullName>
    </submittedName>
</protein>
<dbReference type="AlphaFoldDB" id="A0A841IVJ7"/>
<dbReference type="Proteomes" id="UP000536604">
    <property type="component" value="Unassembled WGS sequence"/>
</dbReference>
<gene>
    <name evidence="1" type="ORF">FHS13_004269</name>
</gene>
<name>A0A841IVJ7_9ACTN</name>
<organism evidence="1 2">
    <name type="scientific">Nocardiopsis algeriensis</name>
    <dbReference type="NCBI Taxonomy" id="1478215"/>
    <lineage>
        <taxon>Bacteria</taxon>
        <taxon>Bacillati</taxon>
        <taxon>Actinomycetota</taxon>
        <taxon>Actinomycetes</taxon>
        <taxon>Streptosporangiales</taxon>
        <taxon>Nocardiopsidaceae</taxon>
        <taxon>Nocardiopsis</taxon>
    </lineage>
</organism>
<dbReference type="GO" id="GO:0003677">
    <property type="term" value="F:DNA binding"/>
    <property type="evidence" value="ECO:0007669"/>
    <property type="project" value="InterPro"/>
</dbReference>
<dbReference type="InterPro" id="IPR010982">
    <property type="entry name" value="Lambda_DNA-bd_dom_sf"/>
</dbReference>
<evidence type="ECO:0000313" key="1">
    <source>
        <dbReference type="EMBL" id="MBB6122280.1"/>
    </source>
</evidence>
<proteinExistence type="predicted"/>